<dbReference type="FunFam" id="3.10.590.10:FF:000001">
    <property type="entry name" value="YTH domain family 1, isoform CRA_a"/>
    <property type="match status" value="1"/>
</dbReference>
<dbReference type="EMBL" id="JADFTS010000008">
    <property type="protein sequence ID" value="KAF9592082.1"/>
    <property type="molecule type" value="Genomic_DNA"/>
</dbReference>
<dbReference type="AlphaFoldDB" id="A0A835H5D6"/>
<dbReference type="GO" id="GO:1990247">
    <property type="term" value="F:N6-methyladenosine-containing RNA reader activity"/>
    <property type="evidence" value="ECO:0007669"/>
    <property type="project" value="UniProtKB-UniRule"/>
</dbReference>
<dbReference type="OrthoDB" id="306690at2759"/>
<evidence type="ECO:0000256" key="1">
    <source>
        <dbReference type="ARBA" id="ARBA00004496"/>
    </source>
</evidence>
<dbReference type="PANTHER" id="PTHR12357:SF99">
    <property type="entry name" value="YTH DOMAIN-CONTAINING PROTEIN ECT2-RELATED"/>
    <property type="match status" value="1"/>
</dbReference>
<dbReference type="GO" id="GO:0061157">
    <property type="term" value="P:mRNA destabilization"/>
    <property type="evidence" value="ECO:0007669"/>
    <property type="project" value="TreeGrafter"/>
</dbReference>
<accession>A0A835H5D6</accession>
<keyword evidence="2" id="KW-0963">Cytoplasm</keyword>
<comment type="caution">
    <text evidence="7">The sequence shown here is derived from an EMBL/GenBank/DDBJ whole genome shotgun (WGS) entry which is preliminary data.</text>
</comment>
<reference evidence="7 8" key="1">
    <citation type="submission" date="2020-10" db="EMBL/GenBank/DDBJ databases">
        <title>The Coptis chinensis genome and diversification of protoberbering-type alkaloids.</title>
        <authorList>
            <person name="Wang B."/>
            <person name="Shu S."/>
            <person name="Song C."/>
            <person name="Liu Y."/>
        </authorList>
    </citation>
    <scope>NUCLEOTIDE SEQUENCE [LARGE SCALE GENOMIC DNA]</scope>
    <source>
        <strain evidence="7">HL-2020</strain>
        <tissue evidence="7">Leaf</tissue>
    </source>
</reference>
<comment type="subcellular location">
    <subcellularLocation>
        <location evidence="1">Cytoplasm</location>
    </subcellularLocation>
</comment>
<evidence type="ECO:0000256" key="4">
    <source>
        <dbReference type="RuleBase" id="RU369095"/>
    </source>
</evidence>
<dbReference type="InterPro" id="IPR045168">
    <property type="entry name" value="YTH_prot"/>
</dbReference>
<sequence length="609" mass="67588">MATVNPPSEQAADLLQKLSLDSQTKTLEVADANNKPGGSVQSVDRCVTPILPDFMDPTMCYVPGGYQHYYYGGYDASVDYKDIPRYVSPDGTGLYGDNTSIMYHGYGFQPYGTYTQSGSVSTVGHDGQLYGQQQYQYPAAYYQSPTQSNGPYTPNQSPATQGKVHVSVAAADKASLPVEAATGNRKGDIDGNSDGAMPFRANKPNTSLNSNGSKGRGVFPRGLSGTGYQDPRYNFNGMGSYAPWMDATYFTDGQHRPATRNSLSSTFSRTNNIQQERNHNLQPLPNLMGLQYQRQTSGLGGTPGFVNRTYPSNRFYGQYGTTARTGGFGANGYDPRINIRGFFGVDTKYKNKGRGGGFFGYGNDNVDGFSEMSRGPRAGFKNQKGGLPVTLAVRGQSISSDANNEDKDTSAVPDREQYNREEFPLDYTVAKFFIIKSYSEDDIHKSIKYSVWASTPNGNKKLDAGYQEAQEKSGDCRLFLFFSVNTSGQFVGLAEMVGRVDFNKTLDYWQQDKWNGSFPVKWHIVKDVPNILLKHITLENNDNKPVTNSRDTQEVNFEKGIQMLKIFKDYSSKSCILDDFEFYESRQKTVQEKKAKQQSLKQARHEISS</sequence>
<feature type="region of interest" description="Disordered" evidence="5">
    <location>
        <begin position="142"/>
        <end position="163"/>
    </location>
</feature>
<evidence type="ECO:0000256" key="3">
    <source>
        <dbReference type="ARBA" id="ARBA00022884"/>
    </source>
</evidence>
<dbReference type="PANTHER" id="PTHR12357">
    <property type="entry name" value="YTH YT521-B HOMOLOGY DOMAIN-CONTAINING"/>
    <property type="match status" value="1"/>
</dbReference>
<dbReference type="GO" id="GO:0003729">
    <property type="term" value="F:mRNA binding"/>
    <property type="evidence" value="ECO:0007669"/>
    <property type="project" value="UniProtKB-UniRule"/>
</dbReference>
<dbReference type="Pfam" id="PF04146">
    <property type="entry name" value="YTH"/>
    <property type="match status" value="1"/>
</dbReference>
<evidence type="ECO:0000313" key="7">
    <source>
        <dbReference type="EMBL" id="KAF9592082.1"/>
    </source>
</evidence>
<evidence type="ECO:0000313" key="8">
    <source>
        <dbReference type="Proteomes" id="UP000631114"/>
    </source>
</evidence>
<name>A0A835H5D6_9MAGN</name>
<keyword evidence="8" id="KW-1185">Reference proteome</keyword>
<feature type="domain" description="YTH" evidence="6">
    <location>
        <begin position="430"/>
        <end position="567"/>
    </location>
</feature>
<feature type="compositionally biased region" description="Polar residues" evidence="5">
    <location>
        <begin position="144"/>
        <end position="160"/>
    </location>
</feature>
<dbReference type="Proteomes" id="UP000631114">
    <property type="component" value="Unassembled WGS sequence"/>
</dbReference>
<keyword evidence="3 4" id="KW-0694">RNA-binding</keyword>
<dbReference type="PROSITE" id="PS50882">
    <property type="entry name" value="YTH"/>
    <property type="match status" value="1"/>
</dbReference>
<protein>
    <recommendedName>
        <fullName evidence="4">YTH domain-containing family protein</fullName>
    </recommendedName>
</protein>
<dbReference type="CDD" id="cd21134">
    <property type="entry name" value="YTH"/>
    <property type="match status" value="1"/>
</dbReference>
<comment type="function">
    <text evidence="4">Specifically recognizes and binds N6-methyladenosine (m6A)-containing RNAs, and regulates mRNA stability. M6A is a modification present at internal sites of mRNAs and some non-coding RNAs and plays a role in mRNA stability and processing.</text>
</comment>
<evidence type="ECO:0000256" key="2">
    <source>
        <dbReference type="ARBA" id="ARBA00022490"/>
    </source>
</evidence>
<gene>
    <name evidence="7" type="ORF">IFM89_011832</name>
</gene>
<dbReference type="InterPro" id="IPR007275">
    <property type="entry name" value="YTH_domain"/>
</dbReference>
<evidence type="ECO:0000256" key="5">
    <source>
        <dbReference type="SAM" id="MobiDB-lite"/>
    </source>
</evidence>
<evidence type="ECO:0000259" key="6">
    <source>
        <dbReference type="PROSITE" id="PS50882"/>
    </source>
</evidence>
<dbReference type="Gene3D" id="3.10.590.10">
    <property type="entry name" value="ph1033 like domains"/>
    <property type="match status" value="1"/>
</dbReference>
<dbReference type="GO" id="GO:0005737">
    <property type="term" value="C:cytoplasm"/>
    <property type="evidence" value="ECO:0007669"/>
    <property type="project" value="UniProtKB-SubCell"/>
</dbReference>
<comment type="similarity">
    <text evidence="4">Belongs to the YTHDF family.</text>
</comment>
<proteinExistence type="inferred from homology"/>
<organism evidence="7 8">
    <name type="scientific">Coptis chinensis</name>
    <dbReference type="NCBI Taxonomy" id="261450"/>
    <lineage>
        <taxon>Eukaryota</taxon>
        <taxon>Viridiplantae</taxon>
        <taxon>Streptophyta</taxon>
        <taxon>Embryophyta</taxon>
        <taxon>Tracheophyta</taxon>
        <taxon>Spermatophyta</taxon>
        <taxon>Magnoliopsida</taxon>
        <taxon>Ranunculales</taxon>
        <taxon>Ranunculaceae</taxon>
        <taxon>Coptidoideae</taxon>
        <taxon>Coptis</taxon>
    </lineage>
</organism>